<gene>
    <name evidence="1" type="ORF">G8Z18_004389</name>
</gene>
<protein>
    <submittedName>
        <fullName evidence="1">Uncharacterized protein</fullName>
    </submittedName>
</protein>
<proteinExistence type="predicted"/>
<dbReference type="AlphaFoldDB" id="A0A761QFV7"/>
<reference evidence="1" key="1">
    <citation type="journal article" date="2018" name="Genome Biol.">
        <title>SKESA: strategic k-mer extension for scrupulous assemblies.</title>
        <authorList>
            <person name="Souvorov A."/>
            <person name="Agarwala R."/>
            <person name="Lipman D.J."/>
        </authorList>
    </citation>
    <scope>NUCLEOTIDE SEQUENCE</scope>
    <source>
        <strain evidence="1">MA.S/20050497</strain>
    </source>
</reference>
<accession>A0A761QFV7</accession>
<evidence type="ECO:0000313" key="1">
    <source>
        <dbReference type="EMBL" id="HAG3149670.1"/>
    </source>
</evidence>
<comment type="caution">
    <text evidence="1">The sequence shown here is derived from an EMBL/GenBank/DDBJ whole genome shotgun (WGS) entry which is preliminary data.</text>
</comment>
<sequence>MKTITNINQQISKVCSAIAALNATNTIVQMIMIASGKPVIRITKNSHCAQLLEQGKASYIHIGQDDSGPYRQGVFYLYGCRIIWSESLH</sequence>
<reference evidence="1" key="2">
    <citation type="submission" date="2020-02" db="EMBL/GenBank/DDBJ databases">
        <authorList>
            <consortium name="NCBI Pathogen Detection Project"/>
        </authorList>
    </citation>
    <scope>NUCLEOTIDE SEQUENCE</scope>
    <source>
        <strain evidence="1">MA.S/20050497</strain>
    </source>
</reference>
<dbReference type="EMBL" id="DAAXYS010000083">
    <property type="protein sequence ID" value="HAG3149670.1"/>
    <property type="molecule type" value="Genomic_DNA"/>
</dbReference>
<name>A0A761QFV7_SALER</name>
<organism evidence="1">
    <name type="scientific">Salmonella enterica</name>
    <name type="common">Salmonella choleraesuis</name>
    <dbReference type="NCBI Taxonomy" id="28901"/>
    <lineage>
        <taxon>Bacteria</taxon>
        <taxon>Pseudomonadati</taxon>
        <taxon>Pseudomonadota</taxon>
        <taxon>Gammaproteobacteria</taxon>
        <taxon>Enterobacterales</taxon>
        <taxon>Enterobacteriaceae</taxon>
        <taxon>Salmonella</taxon>
    </lineage>
</organism>